<feature type="compositionally biased region" description="Low complexity" evidence="1">
    <location>
        <begin position="278"/>
        <end position="291"/>
    </location>
</feature>
<dbReference type="EMBL" id="CAUYUJ010018632">
    <property type="protein sequence ID" value="CAK0885151.1"/>
    <property type="molecule type" value="Genomic_DNA"/>
</dbReference>
<keyword evidence="2" id="KW-0472">Membrane</keyword>
<dbReference type="Proteomes" id="UP001189429">
    <property type="component" value="Unassembled WGS sequence"/>
</dbReference>
<feature type="non-terminal residue" evidence="3">
    <location>
        <position position="319"/>
    </location>
</feature>
<feature type="region of interest" description="Disordered" evidence="1">
    <location>
        <begin position="223"/>
        <end position="319"/>
    </location>
</feature>
<keyword evidence="2" id="KW-1133">Transmembrane helix</keyword>
<keyword evidence="2" id="KW-0812">Transmembrane</keyword>
<evidence type="ECO:0000313" key="3">
    <source>
        <dbReference type="EMBL" id="CAK0885151.1"/>
    </source>
</evidence>
<evidence type="ECO:0000256" key="1">
    <source>
        <dbReference type="SAM" id="MobiDB-lite"/>
    </source>
</evidence>
<feature type="compositionally biased region" description="Basic residues" evidence="1">
    <location>
        <begin position="244"/>
        <end position="253"/>
    </location>
</feature>
<organism evidence="3 4">
    <name type="scientific">Prorocentrum cordatum</name>
    <dbReference type="NCBI Taxonomy" id="2364126"/>
    <lineage>
        <taxon>Eukaryota</taxon>
        <taxon>Sar</taxon>
        <taxon>Alveolata</taxon>
        <taxon>Dinophyceae</taxon>
        <taxon>Prorocentrales</taxon>
        <taxon>Prorocentraceae</taxon>
        <taxon>Prorocentrum</taxon>
    </lineage>
</organism>
<feature type="transmembrane region" description="Helical" evidence="2">
    <location>
        <begin position="20"/>
        <end position="42"/>
    </location>
</feature>
<feature type="non-terminal residue" evidence="3">
    <location>
        <position position="1"/>
    </location>
</feature>
<name>A0ABN9WJL9_9DINO</name>
<accession>A0ABN9WJL9</accession>
<reference evidence="3" key="1">
    <citation type="submission" date="2023-10" db="EMBL/GenBank/DDBJ databases">
        <authorList>
            <person name="Chen Y."/>
            <person name="Shah S."/>
            <person name="Dougan E. K."/>
            <person name="Thang M."/>
            <person name="Chan C."/>
        </authorList>
    </citation>
    <scope>NUCLEOTIDE SEQUENCE [LARGE SCALE GENOMIC DNA]</scope>
</reference>
<proteinExistence type="predicted"/>
<evidence type="ECO:0008006" key="5">
    <source>
        <dbReference type="Google" id="ProtNLM"/>
    </source>
</evidence>
<sequence>DHKDGKDDDPMHGVDMTPWLYVRTFLLMVVLGWTVQLSGRIVECVMGERMLMVNPGAPPWSRVGQWYGWEFGPITSKHYAHVTPMQGHFNYQHGWGPQGQQEIWSSDMFGFHPEADMWWAEPLPEEGEELPAQLTLDSLVGAAGYGENHWRNWAKYVEDGSGEPFQFHSQEAWDEAVAEVRGGGHRRLRGEEAVIKVQRPVVPVPVQWSRLLDRSCSRAARAAAQPGRLWRSRPRASEASCPRRSPRGVRRAPPRASPSRASSSTAWPRACLGRRRPSASSPARGRSRPAPWRTTWAEAPAARSWTSPRCRSGSTRTCG</sequence>
<protein>
    <recommendedName>
        <fullName evidence="5">Phospholipase B-like</fullName>
    </recommendedName>
</protein>
<evidence type="ECO:0000256" key="2">
    <source>
        <dbReference type="SAM" id="Phobius"/>
    </source>
</evidence>
<comment type="caution">
    <text evidence="3">The sequence shown here is derived from an EMBL/GenBank/DDBJ whole genome shotgun (WGS) entry which is preliminary data.</text>
</comment>
<evidence type="ECO:0000313" key="4">
    <source>
        <dbReference type="Proteomes" id="UP001189429"/>
    </source>
</evidence>
<keyword evidence="4" id="KW-1185">Reference proteome</keyword>
<gene>
    <name evidence="3" type="ORF">PCOR1329_LOCUS66853</name>
</gene>
<feature type="compositionally biased region" description="Low complexity" evidence="1">
    <location>
        <begin position="257"/>
        <end position="270"/>
    </location>
</feature>
<feature type="compositionally biased region" description="Polar residues" evidence="1">
    <location>
        <begin position="304"/>
        <end position="319"/>
    </location>
</feature>